<keyword evidence="3" id="KW-1185">Reference proteome</keyword>
<reference evidence="2" key="1">
    <citation type="journal article" date="2020" name="Nat. Commun.">
        <title>Large-scale genome sequencing of mycorrhizal fungi provides insights into the early evolution of symbiotic traits.</title>
        <authorList>
            <person name="Miyauchi S."/>
            <person name="Kiss E."/>
            <person name="Kuo A."/>
            <person name="Drula E."/>
            <person name="Kohler A."/>
            <person name="Sanchez-Garcia M."/>
            <person name="Morin E."/>
            <person name="Andreopoulos B."/>
            <person name="Barry K.W."/>
            <person name="Bonito G."/>
            <person name="Buee M."/>
            <person name="Carver A."/>
            <person name="Chen C."/>
            <person name="Cichocki N."/>
            <person name="Clum A."/>
            <person name="Culley D."/>
            <person name="Crous P.W."/>
            <person name="Fauchery L."/>
            <person name="Girlanda M."/>
            <person name="Hayes R.D."/>
            <person name="Keri Z."/>
            <person name="LaButti K."/>
            <person name="Lipzen A."/>
            <person name="Lombard V."/>
            <person name="Magnuson J."/>
            <person name="Maillard F."/>
            <person name="Murat C."/>
            <person name="Nolan M."/>
            <person name="Ohm R.A."/>
            <person name="Pangilinan J."/>
            <person name="Pereira M.F."/>
            <person name="Perotto S."/>
            <person name="Peter M."/>
            <person name="Pfister S."/>
            <person name="Riley R."/>
            <person name="Sitrit Y."/>
            <person name="Stielow J.B."/>
            <person name="Szollosi G."/>
            <person name="Zifcakova L."/>
            <person name="Stursova M."/>
            <person name="Spatafora J.W."/>
            <person name="Tedersoo L."/>
            <person name="Vaario L.M."/>
            <person name="Yamada A."/>
            <person name="Yan M."/>
            <person name="Wang P."/>
            <person name="Xu J."/>
            <person name="Bruns T."/>
            <person name="Baldrian P."/>
            <person name="Vilgalys R."/>
            <person name="Dunand C."/>
            <person name="Henrissat B."/>
            <person name="Grigoriev I.V."/>
            <person name="Hibbett D."/>
            <person name="Nagy L.G."/>
            <person name="Martin F.M."/>
        </authorList>
    </citation>
    <scope>NUCLEOTIDE SEQUENCE</scope>
    <source>
        <strain evidence="2">UH-Tt-Lm1</strain>
    </source>
</reference>
<evidence type="ECO:0000256" key="1">
    <source>
        <dbReference type="SAM" id="MobiDB-lite"/>
    </source>
</evidence>
<feature type="compositionally biased region" description="Polar residues" evidence="1">
    <location>
        <begin position="1"/>
        <end position="15"/>
    </location>
</feature>
<dbReference type="Proteomes" id="UP000736335">
    <property type="component" value="Unassembled WGS sequence"/>
</dbReference>
<accession>A0A9P6L6N4</accession>
<comment type="caution">
    <text evidence="2">The sequence shown here is derived from an EMBL/GenBank/DDBJ whole genome shotgun (WGS) entry which is preliminary data.</text>
</comment>
<evidence type="ECO:0000313" key="3">
    <source>
        <dbReference type="Proteomes" id="UP000736335"/>
    </source>
</evidence>
<gene>
    <name evidence="2" type="ORF">BJ322DRAFT_1060913</name>
</gene>
<dbReference type="EMBL" id="WIUZ02000007">
    <property type="protein sequence ID" value="KAF9785008.1"/>
    <property type="molecule type" value="Genomic_DNA"/>
</dbReference>
<proteinExistence type="predicted"/>
<name>A0A9P6L6N4_9AGAM</name>
<organism evidence="2 3">
    <name type="scientific">Thelephora terrestris</name>
    <dbReference type="NCBI Taxonomy" id="56493"/>
    <lineage>
        <taxon>Eukaryota</taxon>
        <taxon>Fungi</taxon>
        <taxon>Dikarya</taxon>
        <taxon>Basidiomycota</taxon>
        <taxon>Agaricomycotina</taxon>
        <taxon>Agaricomycetes</taxon>
        <taxon>Thelephorales</taxon>
        <taxon>Thelephoraceae</taxon>
        <taxon>Thelephora</taxon>
    </lineage>
</organism>
<dbReference type="AlphaFoldDB" id="A0A9P6L6N4"/>
<sequence length="260" mass="28826">MPKVQSSFVQTSGQRWSPIPSIEGDRETPPLHASSASSDPSKISTTQTEQGSSQAHLTTSDEVPTTSLETTDAFSPELGNPASPPSTTDTTAALTDLRAMLESPSGNSKGEQLFYKRIGAMIQLLEANSTGEDWIAAAKRISPVLGRGNAWPLKLRRWTKDFVRDRSELPYPQSAFQGRPPYIDDEGLRDEVTWLLRRNAPNISHKTVIDFLKDPSVQARYHIRTHDVLTPAQARHWMADLGFTSSTGGSRRQWVRNLED</sequence>
<feature type="compositionally biased region" description="Polar residues" evidence="1">
    <location>
        <begin position="45"/>
        <end position="73"/>
    </location>
</feature>
<reference evidence="2" key="2">
    <citation type="submission" date="2020-11" db="EMBL/GenBank/DDBJ databases">
        <authorList>
            <consortium name="DOE Joint Genome Institute"/>
            <person name="Kuo A."/>
            <person name="Miyauchi S."/>
            <person name="Kiss E."/>
            <person name="Drula E."/>
            <person name="Kohler A."/>
            <person name="Sanchez-Garcia M."/>
            <person name="Andreopoulos B."/>
            <person name="Barry K.W."/>
            <person name="Bonito G."/>
            <person name="Buee M."/>
            <person name="Carver A."/>
            <person name="Chen C."/>
            <person name="Cichocki N."/>
            <person name="Clum A."/>
            <person name="Culley D."/>
            <person name="Crous P.W."/>
            <person name="Fauchery L."/>
            <person name="Girlanda M."/>
            <person name="Hayes R."/>
            <person name="Keri Z."/>
            <person name="Labutti K."/>
            <person name="Lipzen A."/>
            <person name="Lombard V."/>
            <person name="Magnuson J."/>
            <person name="Maillard F."/>
            <person name="Morin E."/>
            <person name="Murat C."/>
            <person name="Nolan M."/>
            <person name="Ohm R."/>
            <person name="Pangilinan J."/>
            <person name="Pereira M."/>
            <person name="Perotto S."/>
            <person name="Peter M."/>
            <person name="Riley R."/>
            <person name="Sitrit Y."/>
            <person name="Stielow B."/>
            <person name="Szollosi G."/>
            <person name="Zifcakova L."/>
            <person name="Stursova M."/>
            <person name="Spatafora J.W."/>
            <person name="Tedersoo L."/>
            <person name="Vaario L.-M."/>
            <person name="Yamada A."/>
            <person name="Yan M."/>
            <person name="Wang P."/>
            <person name="Xu J."/>
            <person name="Bruns T."/>
            <person name="Baldrian P."/>
            <person name="Vilgalys R."/>
            <person name="Henrissat B."/>
            <person name="Grigoriev I.V."/>
            <person name="Hibbett D."/>
            <person name="Nagy L.G."/>
            <person name="Martin F.M."/>
        </authorList>
    </citation>
    <scope>NUCLEOTIDE SEQUENCE</scope>
    <source>
        <strain evidence="2">UH-Tt-Lm1</strain>
    </source>
</reference>
<evidence type="ECO:0000313" key="2">
    <source>
        <dbReference type="EMBL" id="KAF9785008.1"/>
    </source>
</evidence>
<protein>
    <submittedName>
        <fullName evidence="2">Uncharacterized protein</fullName>
    </submittedName>
</protein>
<feature type="region of interest" description="Disordered" evidence="1">
    <location>
        <begin position="1"/>
        <end position="90"/>
    </location>
</feature>
<feature type="compositionally biased region" description="Low complexity" evidence="1">
    <location>
        <begin position="34"/>
        <end position="44"/>
    </location>
</feature>